<evidence type="ECO:0000256" key="2">
    <source>
        <dbReference type="SAM" id="MobiDB-lite"/>
    </source>
</evidence>
<feature type="region of interest" description="Disordered" evidence="2">
    <location>
        <begin position="705"/>
        <end position="726"/>
    </location>
</feature>
<dbReference type="SMART" id="SM00671">
    <property type="entry name" value="SEL1"/>
    <property type="match status" value="7"/>
</dbReference>
<dbReference type="PANTHER" id="PTHR11102:SF160">
    <property type="entry name" value="ERAD-ASSOCIATED E3 UBIQUITIN-PROTEIN LIGASE COMPONENT HRD3"/>
    <property type="match status" value="1"/>
</dbReference>
<keyword evidence="4" id="KW-0732">Signal</keyword>
<keyword evidence="3" id="KW-1133">Transmembrane helix</keyword>
<dbReference type="EMBL" id="OZ022405">
    <property type="protein sequence ID" value="CAK9435365.1"/>
    <property type="molecule type" value="Genomic_DNA"/>
</dbReference>
<dbReference type="RefSeq" id="XP_066827030.1">
    <property type="nucleotide sequence ID" value="XM_066976893.1"/>
</dbReference>
<dbReference type="Pfam" id="PF08238">
    <property type="entry name" value="Sel1"/>
    <property type="match status" value="8"/>
</dbReference>
<reference evidence="5 6" key="1">
    <citation type="submission" date="2024-03" db="EMBL/GenBank/DDBJ databases">
        <authorList>
            <person name="Brejova B."/>
        </authorList>
    </citation>
    <scope>NUCLEOTIDE SEQUENCE [LARGE SCALE GENOMIC DNA]</scope>
    <source>
        <strain evidence="5 6">CBS 14171</strain>
    </source>
</reference>
<dbReference type="InterPro" id="IPR050767">
    <property type="entry name" value="Sel1_AlgK"/>
</dbReference>
<dbReference type="SUPFAM" id="SSF81901">
    <property type="entry name" value="HCP-like"/>
    <property type="match status" value="3"/>
</dbReference>
<evidence type="ECO:0000313" key="5">
    <source>
        <dbReference type="EMBL" id="CAK9435365.1"/>
    </source>
</evidence>
<evidence type="ECO:0008006" key="7">
    <source>
        <dbReference type="Google" id="ProtNLM"/>
    </source>
</evidence>
<dbReference type="GeneID" id="92205288"/>
<sequence>MNTGCVIILLISLLPGIIIAQSQRDVAEDDEYRSAMAHLEDIERTYQRKYILTAENVENNLYIPQFDSKTGNYRTSLELETPPPPLLVQEVIPLLETAASQNHSEAAVTLADLFMFGNFSLPPDYKKAKQYYEKALSIAPNGHAYFMLGFIYSTGMFGEFEADPERGNLYYQFAMENGDINALLVLAYRNLKGIVVPQDCEMALPIYSKLASIGLHWISNWNHPNEVSYNIRISDFNGGIFGEKLSETSSSIKMRSRVYADLKQSFEETKLNANDHEYVSLYYDGVGHMMGDYFVSRNLTKAFLKFQQCVELGEEIYGANDYKNVGSIDRMYLSSCQTHLARMYFKGVSVPRNVAKAEHYYNMSLKVQATPEVLNDLAVIEEEGLLKKANYSRAVELYASAVAKKSPEANKNLAKLMMKIYGDDLSANAHRSEVYKHMKDAAYLGDTEALFYMGRFLESGLAASADPAEQITCSKTVMYYREFVKRLSRFFTPHLKYAFEELKCGNYKNSLVGYSIAAEQGFEPAQVSAAYLLYQLQPLSEATKVFAVSRVKNAMKYLDGASRQANVDATILLGSLLAGEDPKAQIETDPERAFSYFRLAADRHSSYGAYKLAEMYENGLGPVNNTTDYYLAKRYYDQSLQYREKFDFDRSVTLNKGSLNKAHISWAMLRLRFKYLFNRKAFKNNQMENSSDSWLNAFKKIGKKSPNKEKDFESREHNSRADAHHLGGTHEHDYVESYDLGDYLVIALTFVFFSIFFFQNVLRQVRQIRNGRPLAANQNREAAGAGGARGNENGEQNWGWNGNQFNFRRGNFEFHFFAI</sequence>
<protein>
    <recommendedName>
        <fullName evidence="7">ERAD-associated E3 ubiquitin-protein ligase component HRD3</fullName>
    </recommendedName>
</protein>
<feature type="transmembrane region" description="Helical" evidence="3">
    <location>
        <begin position="743"/>
        <end position="762"/>
    </location>
</feature>
<gene>
    <name evidence="5" type="ORF">LODBEIA_P00920</name>
</gene>
<feature type="compositionally biased region" description="Basic and acidic residues" evidence="2">
    <location>
        <begin position="706"/>
        <end position="726"/>
    </location>
</feature>
<keyword evidence="3" id="KW-0812">Transmembrane</keyword>
<evidence type="ECO:0000256" key="4">
    <source>
        <dbReference type="SAM" id="SignalP"/>
    </source>
</evidence>
<accession>A0ABP0ZE66</accession>
<dbReference type="InterPro" id="IPR006597">
    <property type="entry name" value="Sel1-like"/>
</dbReference>
<evidence type="ECO:0000256" key="1">
    <source>
        <dbReference type="ARBA" id="ARBA00038101"/>
    </source>
</evidence>
<evidence type="ECO:0000256" key="3">
    <source>
        <dbReference type="SAM" id="Phobius"/>
    </source>
</evidence>
<keyword evidence="6" id="KW-1185">Reference proteome</keyword>
<feature type="signal peptide" evidence="4">
    <location>
        <begin position="1"/>
        <end position="20"/>
    </location>
</feature>
<dbReference type="Gene3D" id="1.25.40.10">
    <property type="entry name" value="Tetratricopeptide repeat domain"/>
    <property type="match status" value="2"/>
</dbReference>
<evidence type="ECO:0000313" key="6">
    <source>
        <dbReference type="Proteomes" id="UP001497383"/>
    </source>
</evidence>
<dbReference type="Proteomes" id="UP001497383">
    <property type="component" value="Chromosome 1"/>
</dbReference>
<proteinExistence type="inferred from homology"/>
<organism evidence="5 6">
    <name type="scientific">Lodderomyces beijingensis</name>
    <dbReference type="NCBI Taxonomy" id="1775926"/>
    <lineage>
        <taxon>Eukaryota</taxon>
        <taxon>Fungi</taxon>
        <taxon>Dikarya</taxon>
        <taxon>Ascomycota</taxon>
        <taxon>Saccharomycotina</taxon>
        <taxon>Pichiomycetes</taxon>
        <taxon>Debaryomycetaceae</taxon>
        <taxon>Candida/Lodderomyces clade</taxon>
        <taxon>Lodderomyces</taxon>
    </lineage>
</organism>
<comment type="similarity">
    <text evidence="1">Belongs to the sel-1 family.</text>
</comment>
<name>A0ABP0ZE66_9ASCO</name>
<feature type="chain" id="PRO_5047082559" description="ERAD-associated E3 ubiquitin-protein ligase component HRD3" evidence="4">
    <location>
        <begin position="21"/>
        <end position="819"/>
    </location>
</feature>
<dbReference type="InterPro" id="IPR011990">
    <property type="entry name" value="TPR-like_helical_dom_sf"/>
</dbReference>
<keyword evidence="3" id="KW-0472">Membrane</keyword>
<dbReference type="PANTHER" id="PTHR11102">
    <property type="entry name" value="SEL-1-LIKE PROTEIN"/>
    <property type="match status" value="1"/>
</dbReference>